<keyword evidence="1" id="KW-1133">Transmembrane helix</keyword>
<evidence type="ECO:0000313" key="2">
    <source>
        <dbReference type="EMBL" id="TVY58690.1"/>
    </source>
</evidence>
<keyword evidence="3" id="KW-1185">Reference proteome</keyword>
<dbReference type="OrthoDB" id="3445303at2759"/>
<organism evidence="2 3">
    <name type="scientific">Lachnellula suecica</name>
    <dbReference type="NCBI Taxonomy" id="602035"/>
    <lineage>
        <taxon>Eukaryota</taxon>
        <taxon>Fungi</taxon>
        <taxon>Dikarya</taxon>
        <taxon>Ascomycota</taxon>
        <taxon>Pezizomycotina</taxon>
        <taxon>Leotiomycetes</taxon>
        <taxon>Helotiales</taxon>
        <taxon>Lachnaceae</taxon>
        <taxon>Lachnellula</taxon>
    </lineage>
</organism>
<name>A0A8T9BSB5_9HELO</name>
<gene>
    <name evidence="2" type="ORF">LSUE1_G008775</name>
</gene>
<reference evidence="2 3" key="1">
    <citation type="submission" date="2018-05" db="EMBL/GenBank/DDBJ databases">
        <title>Genome sequencing and assembly of the regulated plant pathogen Lachnellula willkommii and related sister species for the development of diagnostic species identification markers.</title>
        <authorList>
            <person name="Giroux E."/>
            <person name="Bilodeau G."/>
        </authorList>
    </citation>
    <scope>NUCLEOTIDE SEQUENCE [LARGE SCALE GENOMIC DNA]</scope>
    <source>
        <strain evidence="2 3">CBS 268.59</strain>
    </source>
</reference>
<proteinExistence type="predicted"/>
<dbReference type="Proteomes" id="UP000469558">
    <property type="component" value="Unassembled WGS sequence"/>
</dbReference>
<evidence type="ECO:0000256" key="1">
    <source>
        <dbReference type="SAM" id="Phobius"/>
    </source>
</evidence>
<protein>
    <submittedName>
        <fullName evidence="2">Uncharacterized protein</fullName>
    </submittedName>
</protein>
<feature type="transmembrane region" description="Helical" evidence="1">
    <location>
        <begin position="69"/>
        <end position="90"/>
    </location>
</feature>
<keyword evidence="1" id="KW-0472">Membrane</keyword>
<feature type="transmembrane region" description="Helical" evidence="1">
    <location>
        <begin position="45"/>
        <end position="63"/>
    </location>
</feature>
<accession>A0A8T9BSB5</accession>
<evidence type="ECO:0000313" key="3">
    <source>
        <dbReference type="Proteomes" id="UP000469558"/>
    </source>
</evidence>
<feature type="transmembrane region" description="Helical" evidence="1">
    <location>
        <begin position="144"/>
        <end position="164"/>
    </location>
</feature>
<sequence>PDILPSSSSQTGLLPSTTKMQSQASSFKSYITTWDLSSSGLARRLSCILALCFHIPLNILSILSHGVSVLMFVWIILSVLNLLCVGVGLWKLDVMRGQRWFYGKFYKRRNFDYVILGLFVMYGFAFIMFLFVKMRIHNWVTFLRVIWPCLVVADIVCFIAGWVATWQDVSGAPLG</sequence>
<feature type="non-terminal residue" evidence="2">
    <location>
        <position position="1"/>
    </location>
</feature>
<dbReference type="AlphaFoldDB" id="A0A8T9BSB5"/>
<keyword evidence="1" id="KW-0812">Transmembrane</keyword>
<feature type="transmembrane region" description="Helical" evidence="1">
    <location>
        <begin position="111"/>
        <end position="132"/>
    </location>
</feature>
<comment type="caution">
    <text evidence="2">The sequence shown here is derived from an EMBL/GenBank/DDBJ whole genome shotgun (WGS) entry which is preliminary data.</text>
</comment>
<dbReference type="EMBL" id="QGMK01002431">
    <property type="protein sequence ID" value="TVY58690.1"/>
    <property type="molecule type" value="Genomic_DNA"/>
</dbReference>